<gene>
    <name evidence="1" type="ORF">RGQ29_024412</name>
</gene>
<sequence length="102" mass="11533">MVITETRVGGDRVGRIIEGLPFDVFITTDTIGFAGSLWILWKKEDSEVNLLASTKQEIHATIKVSSTNHSWLISAIYASPRIAERRLIWSNLFEVAKLYNLL</sequence>
<evidence type="ECO:0000313" key="2">
    <source>
        <dbReference type="Proteomes" id="UP001324115"/>
    </source>
</evidence>
<dbReference type="PANTHER" id="PTHR35218">
    <property type="entry name" value="RNASE H DOMAIN-CONTAINING PROTEIN"/>
    <property type="match status" value="1"/>
</dbReference>
<dbReference type="PANTHER" id="PTHR35218:SF9">
    <property type="entry name" value="ENDONUCLEASE_EXONUCLEASE_PHOSPHATASE DOMAIN-CONTAINING PROTEIN"/>
    <property type="match status" value="1"/>
</dbReference>
<protein>
    <submittedName>
        <fullName evidence="1">Uncharacterized protein</fullName>
    </submittedName>
</protein>
<keyword evidence="2" id="KW-1185">Reference proteome</keyword>
<dbReference type="AlphaFoldDB" id="A0AAN7IKG9"/>
<accession>A0AAN7IKG9</accession>
<dbReference type="Proteomes" id="UP001324115">
    <property type="component" value="Unassembled WGS sequence"/>
</dbReference>
<comment type="caution">
    <text evidence="1">The sequence shown here is derived from an EMBL/GenBank/DDBJ whole genome shotgun (WGS) entry which is preliminary data.</text>
</comment>
<reference evidence="1 2" key="1">
    <citation type="journal article" date="2023" name="G3 (Bethesda)">
        <title>A haplotype-resolved chromosome-scale genome for Quercus rubra L. provides insights into the genetics of adaptive traits for red oak species.</title>
        <authorList>
            <person name="Kapoor B."/>
            <person name="Jenkins J."/>
            <person name="Schmutz J."/>
            <person name="Zhebentyayeva T."/>
            <person name="Kuelheim C."/>
            <person name="Coggeshall M."/>
            <person name="Heim C."/>
            <person name="Lasky J.R."/>
            <person name="Leites L."/>
            <person name="Islam-Faridi N."/>
            <person name="Romero-Severson J."/>
            <person name="DeLeo V.L."/>
            <person name="Lucas S.M."/>
            <person name="Lazic D."/>
            <person name="Gailing O."/>
            <person name="Carlson J."/>
            <person name="Staton M."/>
        </authorList>
    </citation>
    <scope>NUCLEOTIDE SEQUENCE [LARGE SCALE GENOMIC DNA]</scope>
    <source>
        <strain evidence="1">Pseudo-F2</strain>
    </source>
</reference>
<name>A0AAN7IKG9_QUERU</name>
<evidence type="ECO:0000313" key="1">
    <source>
        <dbReference type="EMBL" id="KAK4580749.1"/>
    </source>
</evidence>
<dbReference type="EMBL" id="JAXUIC010000007">
    <property type="protein sequence ID" value="KAK4580749.1"/>
    <property type="molecule type" value="Genomic_DNA"/>
</dbReference>
<proteinExistence type="predicted"/>
<organism evidence="1 2">
    <name type="scientific">Quercus rubra</name>
    <name type="common">Northern red oak</name>
    <name type="synonym">Quercus borealis</name>
    <dbReference type="NCBI Taxonomy" id="3512"/>
    <lineage>
        <taxon>Eukaryota</taxon>
        <taxon>Viridiplantae</taxon>
        <taxon>Streptophyta</taxon>
        <taxon>Embryophyta</taxon>
        <taxon>Tracheophyta</taxon>
        <taxon>Spermatophyta</taxon>
        <taxon>Magnoliopsida</taxon>
        <taxon>eudicotyledons</taxon>
        <taxon>Gunneridae</taxon>
        <taxon>Pentapetalae</taxon>
        <taxon>rosids</taxon>
        <taxon>fabids</taxon>
        <taxon>Fagales</taxon>
        <taxon>Fagaceae</taxon>
        <taxon>Quercus</taxon>
    </lineage>
</organism>